<proteinExistence type="predicted"/>
<sequence length="590" mass="66314">MAKLKKIKEFSAGVYDAEITNLSDDITRFYTECSIKIQGIYAQQTIDLKIKTVTDGHEDIIFTQKFSLGEETRTIGPFKIDRKCKLSIGGKVIGHWNHWADCKIESIMSYDESAMKTLRIGVFFDGTGCNAYNSLKHQASFSSGLQFRQSLYASIGDCVIPKAYFYNKETSKVSCTTNIWKLYQSFQEGQIDSRIYQVKTYVEGSGTKAGETDSVFTMATGWSAPLTTQTGVIAKTDDAVQQIKNLLAGLDADFERVELCLFGFSRGATSARHFANRVENQDRNLLAVFDTQKYGVPEIRFIGLFDSVASILALSQWDVDVGDSKTGDVNIALDDATAADIFHITAAHEARENYSLNHVTPNYAKELQLPGVHADIGGFYHDMLQEKLYLTQILYSSSWSKMRIEDTSSYKLTSAARDKLLSHARWGKIFQICDVNVSSDVLDRPFLSTLYANAVQLKRDAVYNGLERVSFQAMRHYCEQIGLSFTKLPDEPVEMIPDDLQDLHQKAVQEVDRILNGQEARSLADALPPEVAAKYIHNSSFWDEMPTSWVVSDHGIIDEVTFNLLLTNRPHDSYSRREYHADGTVFLPGK</sequence>
<evidence type="ECO:0000313" key="2">
    <source>
        <dbReference type="EMBL" id="MEE8658668.1"/>
    </source>
</evidence>
<name>A0ABU7U1R6_9PROT</name>
<accession>A0ABU7U1R6</accession>
<dbReference type="Proteomes" id="UP001312908">
    <property type="component" value="Unassembled WGS sequence"/>
</dbReference>
<dbReference type="RefSeq" id="WP_394819568.1">
    <property type="nucleotide sequence ID" value="NZ_JAWJZY010000002.1"/>
</dbReference>
<feature type="domain" description="T6SS Phospholipase effector Tle1-like catalytic" evidence="1">
    <location>
        <begin position="169"/>
        <end position="278"/>
    </location>
</feature>
<dbReference type="EMBL" id="JAWJZY010000002">
    <property type="protein sequence ID" value="MEE8658668.1"/>
    <property type="molecule type" value="Genomic_DNA"/>
</dbReference>
<dbReference type="PANTHER" id="PTHR33840">
    <property type="match status" value="1"/>
</dbReference>
<gene>
    <name evidence="2" type="ORF">DOFOFD_06555</name>
</gene>
<keyword evidence="3" id="KW-1185">Reference proteome</keyword>
<protein>
    <recommendedName>
        <fullName evidence="1">T6SS Phospholipase effector Tle1-like catalytic domain-containing protein</fullName>
    </recommendedName>
</protein>
<feature type="domain" description="T6SS Phospholipase effector Tle1-like catalytic" evidence="1">
    <location>
        <begin position="289"/>
        <end position="384"/>
    </location>
</feature>
<dbReference type="InterPro" id="IPR018712">
    <property type="entry name" value="Tle1-like_cat"/>
</dbReference>
<dbReference type="PANTHER" id="PTHR33840:SF1">
    <property type="entry name" value="TLE1 PHOSPHOLIPASE DOMAIN-CONTAINING PROTEIN"/>
    <property type="match status" value="1"/>
</dbReference>
<dbReference type="Pfam" id="PF09994">
    <property type="entry name" value="T6SS_Tle1-like_cat"/>
    <property type="match status" value="2"/>
</dbReference>
<evidence type="ECO:0000313" key="3">
    <source>
        <dbReference type="Proteomes" id="UP001312908"/>
    </source>
</evidence>
<comment type="caution">
    <text evidence="2">The sequence shown here is derived from an EMBL/GenBank/DDBJ whole genome shotgun (WGS) entry which is preliminary data.</text>
</comment>
<evidence type="ECO:0000259" key="1">
    <source>
        <dbReference type="Pfam" id="PF09994"/>
    </source>
</evidence>
<reference evidence="2 3" key="1">
    <citation type="submission" date="2023-10" db="EMBL/GenBank/DDBJ databases">
        <title>Sorlinia euscelidii gen. nov., sp. nov., an acetic acid bacteria isolated from the gut of Euscelidius variegatus emitter.</title>
        <authorList>
            <person name="Michoud G."/>
            <person name="Marasco R."/>
            <person name="Seferji K."/>
            <person name="Gonella E."/>
            <person name="Garuglieri E."/>
            <person name="Alma A."/>
            <person name="Mapelli F."/>
            <person name="Borin S."/>
            <person name="Daffonchio D."/>
            <person name="Crotti E."/>
        </authorList>
    </citation>
    <scope>NUCLEOTIDE SEQUENCE [LARGE SCALE GENOMIC DNA]</scope>
    <source>
        <strain evidence="2 3">EV16P</strain>
    </source>
</reference>
<organism evidence="2 3">
    <name type="scientific">Sorlinia euscelidii</name>
    <dbReference type="NCBI Taxonomy" id="3081148"/>
    <lineage>
        <taxon>Bacteria</taxon>
        <taxon>Pseudomonadati</taxon>
        <taxon>Pseudomonadota</taxon>
        <taxon>Alphaproteobacteria</taxon>
        <taxon>Acetobacterales</taxon>
        <taxon>Acetobacteraceae</taxon>
        <taxon>Sorlinia</taxon>
    </lineage>
</organism>